<organism evidence="1 2">
    <name type="scientific">Auriscalpium vulgare</name>
    <dbReference type="NCBI Taxonomy" id="40419"/>
    <lineage>
        <taxon>Eukaryota</taxon>
        <taxon>Fungi</taxon>
        <taxon>Dikarya</taxon>
        <taxon>Basidiomycota</taxon>
        <taxon>Agaricomycotina</taxon>
        <taxon>Agaricomycetes</taxon>
        <taxon>Russulales</taxon>
        <taxon>Auriscalpiaceae</taxon>
        <taxon>Auriscalpium</taxon>
    </lineage>
</organism>
<gene>
    <name evidence="1" type="ORF">FA95DRAFT_1556738</name>
</gene>
<accession>A0ACB8S1F2</accession>
<reference evidence="1" key="1">
    <citation type="submission" date="2021-02" db="EMBL/GenBank/DDBJ databases">
        <authorList>
            <consortium name="DOE Joint Genome Institute"/>
            <person name="Ahrendt S."/>
            <person name="Looney B.P."/>
            <person name="Miyauchi S."/>
            <person name="Morin E."/>
            <person name="Drula E."/>
            <person name="Courty P.E."/>
            <person name="Chicoki N."/>
            <person name="Fauchery L."/>
            <person name="Kohler A."/>
            <person name="Kuo A."/>
            <person name="Labutti K."/>
            <person name="Pangilinan J."/>
            <person name="Lipzen A."/>
            <person name="Riley R."/>
            <person name="Andreopoulos W."/>
            <person name="He G."/>
            <person name="Johnson J."/>
            <person name="Barry K.W."/>
            <person name="Grigoriev I.V."/>
            <person name="Nagy L."/>
            <person name="Hibbett D."/>
            <person name="Henrissat B."/>
            <person name="Matheny P.B."/>
            <person name="Labbe J."/>
            <person name="Martin F."/>
        </authorList>
    </citation>
    <scope>NUCLEOTIDE SEQUENCE</scope>
    <source>
        <strain evidence="1">FP105234-sp</strain>
    </source>
</reference>
<dbReference type="EMBL" id="MU275871">
    <property type="protein sequence ID" value="KAI0049643.1"/>
    <property type="molecule type" value="Genomic_DNA"/>
</dbReference>
<comment type="caution">
    <text evidence="1">The sequence shown here is derived from an EMBL/GenBank/DDBJ whole genome shotgun (WGS) entry which is preliminary data.</text>
</comment>
<sequence length="570" mass="63779">MCGGPAWKREVVADHKFDFIDTREFTNNDFSTRLKYVVYPTFSRFGCGQCPGNVLRALATQRPALSPTLSPSRDLKDRHGHLRSLIPLCRYLWLYILVLKSFLVYVLDIFTAVTMLTTKSWSNQIFNNCKQVQGCVPIPFNVGKWLFVGCIIFSFLLLAYEGRKAKKIIASRDISYAFTNVMANNYYSLRSYDHFCFFDHISQSTKKSDDFAFFIFFTFKSWKRLFFADGPRQVINALTLYAIYLSKKGKSPWYDFGKYFAGNNLITTALTISTLFTVVIFAGSLLLLIAAGICYIPLLCYIKGNLKEYCCHKVDKRISEIIKRRNKQRMVKAAALARKEAAGDFSHLKNKKGELVHQPLPQPTLPNISLDDDFDDGASGPTRGPSPNHTAAVQGDYYGSDTKSTHDYPAMPAYNPYSHQQDPNATYAHYNPSAATLHDEPPYDDDYGSTAHLALGAEPYAHNEPPYPAPLANGYVADPYDVYSGHGGQHQYDFKQSRRQSADVGLAYDEPPQDYPSPVSAGPPPRSLTSTLQSHHPAPAYGHRSPSPSNGVGYETSHQGRGGGGQYHAM</sequence>
<reference evidence="1" key="2">
    <citation type="journal article" date="2022" name="New Phytol.">
        <title>Evolutionary transition to the ectomycorrhizal habit in the genomes of a hyperdiverse lineage of mushroom-forming fungi.</title>
        <authorList>
            <person name="Looney B."/>
            <person name="Miyauchi S."/>
            <person name="Morin E."/>
            <person name="Drula E."/>
            <person name="Courty P.E."/>
            <person name="Kohler A."/>
            <person name="Kuo A."/>
            <person name="LaButti K."/>
            <person name="Pangilinan J."/>
            <person name="Lipzen A."/>
            <person name="Riley R."/>
            <person name="Andreopoulos W."/>
            <person name="He G."/>
            <person name="Johnson J."/>
            <person name="Nolan M."/>
            <person name="Tritt A."/>
            <person name="Barry K.W."/>
            <person name="Grigoriev I.V."/>
            <person name="Nagy L.G."/>
            <person name="Hibbett D."/>
            <person name="Henrissat B."/>
            <person name="Matheny P.B."/>
            <person name="Labbe J."/>
            <person name="Martin F.M."/>
        </authorList>
    </citation>
    <scope>NUCLEOTIDE SEQUENCE</scope>
    <source>
        <strain evidence="1">FP105234-sp</strain>
    </source>
</reference>
<proteinExistence type="predicted"/>
<evidence type="ECO:0000313" key="1">
    <source>
        <dbReference type="EMBL" id="KAI0049643.1"/>
    </source>
</evidence>
<name>A0ACB8S1F2_9AGAM</name>
<dbReference type="Proteomes" id="UP000814033">
    <property type="component" value="Unassembled WGS sequence"/>
</dbReference>
<keyword evidence="2" id="KW-1185">Reference proteome</keyword>
<evidence type="ECO:0000313" key="2">
    <source>
        <dbReference type="Proteomes" id="UP000814033"/>
    </source>
</evidence>
<protein>
    <submittedName>
        <fullName evidence="1">Uncharacterized protein</fullName>
    </submittedName>
</protein>